<comment type="caution">
    <text evidence="1">The sequence shown here is derived from an EMBL/GenBank/DDBJ whole genome shotgun (WGS) entry which is preliminary data.</text>
</comment>
<dbReference type="GO" id="GO:0005737">
    <property type="term" value="C:cytoplasm"/>
    <property type="evidence" value="ECO:0007669"/>
    <property type="project" value="InterPro"/>
</dbReference>
<reference evidence="2" key="1">
    <citation type="submission" date="2016-03" db="EMBL/GenBank/DDBJ databases">
        <authorList>
            <person name="Heylen K."/>
            <person name="De Vos P."/>
            <person name="Vekeman B."/>
        </authorList>
    </citation>
    <scope>NUCLEOTIDE SEQUENCE [LARGE SCALE GENOMIC DNA]</scope>
    <source>
        <strain evidence="2">R-45383</strain>
    </source>
</reference>
<keyword evidence="2" id="KW-1185">Reference proteome</keyword>
<name>A0A177N1I6_9GAMM</name>
<dbReference type="GO" id="GO:0002143">
    <property type="term" value="P:tRNA wobble position uridine thiolation"/>
    <property type="evidence" value="ECO:0007669"/>
    <property type="project" value="InterPro"/>
</dbReference>
<organism evidence="1 2">
    <name type="scientific">Methylomonas koyamae</name>
    <dbReference type="NCBI Taxonomy" id="702114"/>
    <lineage>
        <taxon>Bacteria</taxon>
        <taxon>Pseudomonadati</taxon>
        <taxon>Pseudomonadota</taxon>
        <taxon>Gammaproteobacteria</taxon>
        <taxon>Methylococcales</taxon>
        <taxon>Methylococcaceae</taxon>
        <taxon>Methylomonas</taxon>
    </lineage>
</organism>
<dbReference type="Gene3D" id="3.40.1260.10">
    <property type="entry name" value="DsrEFH-like"/>
    <property type="match status" value="1"/>
</dbReference>
<evidence type="ECO:0008006" key="3">
    <source>
        <dbReference type="Google" id="ProtNLM"/>
    </source>
</evidence>
<evidence type="ECO:0000313" key="1">
    <source>
        <dbReference type="EMBL" id="OAI11837.1"/>
    </source>
</evidence>
<evidence type="ECO:0000313" key="2">
    <source>
        <dbReference type="Proteomes" id="UP000077628"/>
    </source>
</evidence>
<dbReference type="SUPFAM" id="SSF75169">
    <property type="entry name" value="DsrEFH-like"/>
    <property type="match status" value="1"/>
</dbReference>
<protein>
    <recommendedName>
        <fullName evidence="3">Sulfurtransferase complex subunit TusB</fullName>
    </recommendedName>
</protein>
<proteinExistence type="predicted"/>
<dbReference type="InterPro" id="IPR007215">
    <property type="entry name" value="Sulphur_relay_TusB/DsrH"/>
</dbReference>
<dbReference type="Proteomes" id="UP000077628">
    <property type="component" value="Unassembled WGS sequence"/>
</dbReference>
<dbReference type="RefSeq" id="WP_064031591.1">
    <property type="nucleotide sequence ID" value="NZ_LUUK01000226.1"/>
</dbReference>
<sequence>MLHIVASSPVRPEWLERIGSGDDVVLLDAAALSARAGHRDNPLLQSVLDRECGVFVLREYAEACGLAPDAAMAGVAWTDYAGLVDLTVKHPVAHTWR</sequence>
<gene>
    <name evidence="1" type="ORF">A1355_15175</name>
</gene>
<dbReference type="OrthoDB" id="9795117at2"/>
<dbReference type="AlphaFoldDB" id="A0A177N1I6"/>
<dbReference type="Pfam" id="PF04077">
    <property type="entry name" value="DsrH"/>
    <property type="match status" value="1"/>
</dbReference>
<dbReference type="STRING" id="702114.A1355_15175"/>
<dbReference type="InterPro" id="IPR027396">
    <property type="entry name" value="DsrEFH-like"/>
</dbReference>
<dbReference type="EMBL" id="LUUK01000226">
    <property type="protein sequence ID" value="OAI11837.1"/>
    <property type="molecule type" value="Genomic_DNA"/>
</dbReference>
<accession>A0A177N1I6</accession>